<name>A0A812KRP8_9DINO</name>
<gene>
    <name evidence="7" type="primary">Clp</name>
    <name evidence="7" type="ORF">SNAT2548_LOCUS9153</name>
</gene>
<feature type="zinc finger region" description="C3H1-type" evidence="4">
    <location>
        <begin position="103"/>
        <end position="126"/>
    </location>
</feature>
<comment type="caution">
    <text evidence="7">The sequence shown here is derived from an EMBL/GenBank/DDBJ whole genome shotgun (WGS) entry which is preliminary data.</text>
</comment>
<dbReference type="GO" id="GO:0008270">
    <property type="term" value="F:zinc ion binding"/>
    <property type="evidence" value="ECO:0007669"/>
    <property type="project" value="UniProtKB-KW"/>
</dbReference>
<keyword evidence="8" id="KW-1185">Reference proteome</keyword>
<organism evidence="7 8">
    <name type="scientific">Symbiodinium natans</name>
    <dbReference type="NCBI Taxonomy" id="878477"/>
    <lineage>
        <taxon>Eukaryota</taxon>
        <taxon>Sar</taxon>
        <taxon>Alveolata</taxon>
        <taxon>Dinophyceae</taxon>
        <taxon>Suessiales</taxon>
        <taxon>Symbiodiniaceae</taxon>
        <taxon>Symbiodinium</taxon>
    </lineage>
</organism>
<evidence type="ECO:0000313" key="8">
    <source>
        <dbReference type="Proteomes" id="UP000604046"/>
    </source>
</evidence>
<sequence length="324" mass="35717">MAALTRSYNGGGNSGNVDSGRFTGWSPVQHPSQQQSGGTDGARHCNFWRRDGSCKHGDCCKFLHSESLNVTGMETRACSFWRNGTCKFGRSCRYLHTDVKKAPCKSWESRSVCRNGEECRFEHGELPNCAQFLAGKGCRKGCNFKHPAPNGEVPLCGKLVAGFQCSEGCKLKHPTPRLIMLHVRGISGVELLRDFKISEFERLATMYNLIAEKLPGEKQCLELLHGTERLHWLDTACTASLSDGDDLTAVVGFFCIECGGNHEVPEPTCYHQGISQNTPGRRGGWVPPYDGMSGSWNCCGCDDESNKLCSNHYSRLCSCRTDNA</sequence>
<dbReference type="SUPFAM" id="SSF90229">
    <property type="entry name" value="CCCH zinc finger"/>
    <property type="match status" value="2"/>
</dbReference>
<dbReference type="Pfam" id="PF00642">
    <property type="entry name" value="zf-CCCH"/>
    <property type="match status" value="2"/>
</dbReference>
<evidence type="ECO:0000256" key="3">
    <source>
        <dbReference type="ARBA" id="ARBA00022833"/>
    </source>
</evidence>
<evidence type="ECO:0000256" key="5">
    <source>
        <dbReference type="SAM" id="MobiDB-lite"/>
    </source>
</evidence>
<dbReference type="InterPro" id="IPR036855">
    <property type="entry name" value="Znf_CCCH_sf"/>
</dbReference>
<dbReference type="EMBL" id="CAJNDS010000702">
    <property type="protein sequence ID" value="CAE7228876.1"/>
    <property type="molecule type" value="Genomic_DNA"/>
</dbReference>
<evidence type="ECO:0000256" key="2">
    <source>
        <dbReference type="ARBA" id="ARBA00022771"/>
    </source>
</evidence>
<dbReference type="PROSITE" id="PS50103">
    <property type="entry name" value="ZF_C3H1"/>
    <property type="match status" value="3"/>
</dbReference>
<protein>
    <submittedName>
        <fullName evidence="7">Clp protein</fullName>
    </submittedName>
</protein>
<dbReference type="SMART" id="SM00356">
    <property type="entry name" value="ZnF_C3H1"/>
    <property type="match status" value="4"/>
</dbReference>
<dbReference type="OrthoDB" id="410307at2759"/>
<accession>A0A812KRP8</accession>
<feature type="domain" description="C3H1-type" evidence="6">
    <location>
        <begin position="39"/>
        <end position="67"/>
    </location>
</feature>
<dbReference type="AlphaFoldDB" id="A0A812KRP8"/>
<dbReference type="Proteomes" id="UP000604046">
    <property type="component" value="Unassembled WGS sequence"/>
</dbReference>
<keyword evidence="1 4" id="KW-0479">Metal-binding</keyword>
<feature type="zinc finger region" description="C3H1-type" evidence="4">
    <location>
        <begin position="72"/>
        <end position="99"/>
    </location>
</feature>
<dbReference type="InterPro" id="IPR000571">
    <property type="entry name" value="Znf_CCCH"/>
</dbReference>
<proteinExistence type="predicted"/>
<evidence type="ECO:0000256" key="1">
    <source>
        <dbReference type="ARBA" id="ARBA00022723"/>
    </source>
</evidence>
<feature type="region of interest" description="Disordered" evidence="5">
    <location>
        <begin position="1"/>
        <end position="40"/>
    </location>
</feature>
<feature type="domain" description="C3H1-type" evidence="6">
    <location>
        <begin position="72"/>
        <end position="99"/>
    </location>
</feature>
<evidence type="ECO:0000313" key="7">
    <source>
        <dbReference type="EMBL" id="CAE7228876.1"/>
    </source>
</evidence>
<dbReference type="Gene3D" id="4.10.1000.10">
    <property type="entry name" value="Zinc finger, CCCH-type"/>
    <property type="match status" value="2"/>
</dbReference>
<feature type="zinc finger region" description="C3H1-type" evidence="4">
    <location>
        <begin position="39"/>
        <end position="67"/>
    </location>
</feature>
<keyword evidence="3 4" id="KW-0862">Zinc</keyword>
<evidence type="ECO:0000256" key="4">
    <source>
        <dbReference type="PROSITE-ProRule" id="PRU00723"/>
    </source>
</evidence>
<evidence type="ECO:0000259" key="6">
    <source>
        <dbReference type="PROSITE" id="PS50103"/>
    </source>
</evidence>
<feature type="domain" description="C3H1-type" evidence="6">
    <location>
        <begin position="103"/>
        <end position="126"/>
    </location>
</feature>
<reference evidence="7" key="1">
    <citation type="submission" date="2021-02" db="EMBL/GenBank/DDBJ databases">
        <authorList>
            <person name="Dougan E. K."/>
            <person name="Rhodes N."/>
            <person name="Thang M."/>
            <person name="Chan C."/>
        </authorList>
    </citation>
    <scope>NUCLEOTIDE SEQUENCE</scope>
</reference>
<keyword evidence="2 4" id="KW-0863">Zinc-finger</keyword>